<feature type="domain" description="ABC-type transport auxiliary lipoprotein component" evidence="1">
    <location>
        <begin position="27"/>
        <end position="180"/>
    </location>
</feature>
<dbReference type="Pfam" id="PF03886">
    <property type="entry name" value="ABC_trans_aux"/>
    <property type="match status" value="1"/>
</dbReference>
<accession>A0ABT2ZJU8</accession>
<reference evidence="2 3" key="1">
    <citation type="submission" date="2022-10" db="EMBL/GenBank/DDBJ databases">
        <title>Defluviimonas sp. nov., isolated from ocean surface sediments.</title>
        <authorList>
            <person name="He W."/>
            <person name="Wang L."/>
            <person name="Zhang D.-F."/>
        </authorList>
    </citation>
    <scope>NUCLEOTIDE SEQUENCE [LARGE SCALE GENOMIC DNA]</scope>
    <source>
        <strain evidence="2 3">WL0050</strain>
    </source>
</reference>
<protein>
    <submittedName>
        <fullName evidence="2">PqiC family protein</fullName>
    </submittedName>
</protein>
<evidence type="ECO:0000313" key="3">
    <source>
        <dbReference type="Proteomes" id="UP001652564"/>
    </source>
</evidence>
<dbReference type="Gene3D" id="3.40.50.10610">
    <property type="entry name" value="ABC-type transport auxiliary lipoprotein component"/>
    <property type="match status" value="1"/>
</dbReference>
<dbReference type="InterPro" id="IPR005586">
    <property type="entry name" value="ABC_trans_aux"/>
</dbReference>
<evidence type="ECO:0000313" key="2">
    <source>
        <dbReference type="EMBL" id="MCV2871385.1"/>
    </source>
</evidence>
<sequence>MRYFPVIFLLAVSACGAGNEARFLIDPPAAGAEIPVRVSTIEVREASLPAYAAAVEIAQADETGALRNIEDTLWADDPVRGVTMAFARSLDDATSATVAAEPWPLAEPAQARIELRVERMLARADGTFEFTGQYAIAAPDGALRERVRRFAIQTQIDGTGPAAIAAASGRAIAELAQSVAAELRR</sequence>
<name>A0ABT2ZJU8_9RHOB</name>
<dbReference type="PROSITE" id="PS51257">
    <property type="entry name" value="PROKAR_LIPOPROTEIN"/>
    <property type="match status" value="1"/>
</dbReference>
<dbReference type="EMBL" id="JAOWKZ010000001">
    <property type="protein sequence ID" value="MCV2871385.1"/>
    <property type="molecule type" value="Genomic_DNA"/>
</dbReference>
<proteinExistence type="predicted"/>
<dbReference type="RefSeq" id="WP_263738558.1">
    <property type="nucleotide sequence ID" value="NZ_JAOWKZ010000001.1"/>
</dbReference>
<organism evidence="2 3">
    <name type="scientific">Albidovulum litorale</name>
    <dbReference type="NCBI Taxonomy" id="2984134"/>
    <lineage>
        <taxon>Bacteria</taxon>
        <taxon>Pseudomonadati</taxon>
        <taxon>Pseudomonadota</taxon>
        <taxon>Alphaproteobacteria</taxon>
        <taxon>Rhodobacterales</taxon>
        <taxon>Paracoccaceae</taxon>
        <taxon>Albidovulum</taxon>
    </lineage>
</organism>
<gene>
    <name evidence="2" type="ORF">OEZ71_03655</name>
</gene>
<evidence type="ECO:0000259" key="1">
    <source>
        <dbReference type="Pfam" id="PF03886"/>
    </source>
</evidence>
<keyword evidence="3" id="KW-1185">Reference proteome</keyword>
<dbReference type="SUPFAM" id="SSF159594">
    <property type="entry name" value="XCC0632-like"/>
    <property type="match status" value="1"/>
</dbReference>
<dbReference type="Proteomes" id="UP001652564">
    <property type="component" value="Unassembled WGS sequence"/>
</dbReference>
<comment type="caution">
    <text evidence="2">The sequence shown here is derived from an EMBL/GenBank/DDBJ whole genome shotgun (WGS) entry which is preliminary data.</text>
</comment>